<name>A0A2P7SEF2_9HYPH</name>
<dbReference type="EMBL" id="PXYL01000005">
    <property type="protein sequence ID" value="PSJ60850.1"/>
    <property type="molecule type" value="Genomic_DNA"/>
</dbReference>
<dbReference type="PANTHER" id="PTHR35936">
    <property type="entry name" value="MEMBRANE-BOUND LYTIC MUREIN TRANSGLYCOSYLASE F"/>
    <property type="match status" value="1"/>
</dbReference>
<organism evidence="4 5">
    <name type="scientific">Pseudaminobacter soli</name>
    <name type="common">ex Li et al. 2025</name>
    <dbReference type="NCBI Taxonomy" id="1295366"/>
    <lineage>
        <taxon>Bacteria</taxon>
        <taxon>Pseudomonadati</taxon>
        <taxon>Pseudomonadota</taxon>
        <taxon>Alphaproteobacteria</taxon>
        <taxon>Hyphomicrobiales</taxon>
        <taxon>Phyllobacteriaceae</taxon>
        <taxon>Pseudaminobacter</taxon>
    </lineage>
</organism>
<dbReference type="CDD" id="cd13530">
    <property type="entry name" value="PBP2_peptides_like"/>
    <property type="match status" value="1"/>
</dbReference>
<gene>
    <name evidence="4" type="ORF">C7I85_12500</name>
</gene>
<dbReference type="SMART" id="SM00062">
    <property type="entry name" value="PBPb"/>
    <property type="match status" value="1"/>
</dbReference>
<accession>A0A2P7SEF2</accession>
<evidence type="ECO:0000259" key="3">
    <source>
        <dbReference type="SMART" id="SM00062"/>
    </source>
</evidence>
<dbReference type="SUPFAM" id="SSF53850">
    <property type="entry name" value="Periplasmic binding protein-like II"/>
    <property type="match status" value="1"/>
</dbReference>
<dbReference type="OrthoDB" id="6192933at2"/>
<evidence type="ECO:0000256" key="2">
    <source>
        <dbReference type="SAM" id="SignalP"/>
    </source>
</evidence>
<evidence type="ECO:0000256" key="1">
    <source>
        <dbReference type="ARBA" id="ARBA00022729"/>
    </source>
</evidence>
<sequence>MTIFNTTAKLAKSALLATALTVAAGGAAMATEGYGDCPLTGEKGSASITPAVPGQFTVIINLPAVGQFNGDTPETIKDGYEFCMAVNIAHRLGLDKVKLVNASFDSIVAGQNKDFDIALALISVTEPRKKVVDFSAPYLASAHGVAAKAGSTLTEETIKQAHVGTQAGTTLVSFAQDTLGISNVDVFDDTASMFTAAAAGKVDAVMTDLGIVLGQVANSGGKLQVVGKYLDDTQTAGIYQKGSPNAETINKIIEDLKADGTLKKLETAYLLESYGGVSPDDVPTWKP</sequence>
<dbReference type="PANTHER" id="PTHR35936:SF17">
    <property type="entry name" value="ARGININE-BINDING EXTRACELLULAR PROTEIN ARTP"/>
    <property type="match status" value="1"/>
</dbReference>
<feature type="chain" id="PRO_5015194203" evidence="2">
    <location>
        <begin position="31"/>
        <end position="287"/>
    </location>
</feature>
<reference evidence="4 5" key="1">
    <citation type="submission" date="2018-03" db="EMBL/GenBank/DDBJ databases">
        <title>The draft genome of Mesorhizobium soli JCM 19897.</title>
        <authorList>
            <person name="Li L."/>
            <person name="Liu L."/>
            <person name="Liang L."/>
            <person name="Wang T."/>
            <person name="Zhang X."/>
        </authorList>
    </citation>
    <scope>NUCLEOTIDE SEQUENCE [LARGE SCALE GENOMIC DNA]</scope>
    <source>
        <strain evidence="4 5">JCM 19897</strain>
    </source>
</reference>
<dbReference type="RefSeq" id="WP_106724319.1">
    <property type="nucleotide sequence ID" value="NZ_PXYL01000005.1"/>
</dbReference>
<comment type="caution">
    <text evidence="4">The sequence shown here is derived from an EMBL/GenBank/DDBJ whole genome shotgun (WGS) entry which is preliminary data.</text>
</comment>
<keyword evidence="5" id="KW-1185">Reference proteome</keyword>
<dbReference type="Gene3D" id="3.40.190.10">
    <property type="entry name" value="Periplasmic binding protein-like II"/>
    <property type="match status" value="2"/>
</dbReference>
<feature type="signal peptide" evidence="2">
    <location>
        <begin position="1"/>
        <end position="30"/>
    </location>
</feature>
<dbReference type="AlphaFoldDB" id="A0A2P7SEF2"/>
<evidence type="ECO:0000313" key="4">
    <source>
        <dbReference type="EMBL" id="PSJ60850.1"/>
    </source>
</evidence>
<dbReference type="Pfam" id="PF00497">
    <property type="entry name" value="SBP_bac_3"/>
    <property type="match status" value="1"/>
</dbReference>
<protein>
    <submittedName>
        <fullName evidence="4">Amino acid ABC transporter substrate-binding protein</fullName>
    </submittedName>
</protein>
<proteinExistence type="predicted"/>
<keyword evidence="1 2" id="KW-0732">Signal</keyword>
<evidence type="ECO:0000313" key="5">
    <source>
        <dbReference type="Proteomes" id="UP000240653"/>
    </source>
</evidence>
<dbReference type="InterPro" id="IPR001638">
    <property type="entry name" value="Solute-binding_3/MltF_N"/>
</dbReference>
<feature type="domain" description="Solute-binding protein family 3/N-terminal" evidence="3">
    <location>
        <begin position="75"/>
        <end position="273"/>
    </location>
</feature>
<dbReference type="Proteomes" id="UP000240653">
    <property type="component" value="Unassembled WGS sequence"/>
</dbReference>